<dbReference type="EMBL" id="OOFM01000004">
    <property type="protein sequence ID" value="SPL62934.1"/>
    <property type="molecule type" value="Genomic_DNA"/>
</dbReference>
<evidence type="ECO:0000313" key="3">
    <source>
        <dbReference type="Proteomes" id="UP000246073"/>
    </source>
</evidence>
<accession>A0A2P9HFQ7</accession>
<name>A0A2P9HFQ7_9HYPH</name>
<proteinExistence type="predicted"/>
<gene>
    <name evidence="2" type="ORF">OHAE_2866</name>
</gene>
<feature type="region of interest" description="Disordered" evidence="1">
    <location>
        <begin position="23"/>
        <end position="48"/>
    </location>
</feature>
<dbReference type="AlphaFoldDB" id="A0A2P9HFQ7"/>
<dbReference type="Proteomes" id="UP000246073">
    <property type="component" value="Unassembled WGS sequence"/>
</dbReference>
<feature type="compositionally biased region" description="Polar residues" evidence="1">
    <location>
        <begin position="23"/>
        <end position="34"/>
    </location>
</feature>
<sequence length="48" mass="5319">MLFRGSQLHQHLYQCRKAPAAISQSLTPKGTPQRPSVAEKSQAAAQYH</sequence>
<organism evidence="2 3">
    <name type="scientific">Ochrobactrum soli</name>
    <dbReference type="NCBI Taxonomy" id="2448455"/>
    <lineage>
        <taxon>Bacteria</taxon>
        <taxon>Pseudomonadati</taxon>
        <taxon>Pseudomonadota</taxon>
        <taxon>Alphaproteobacteria</taxon>
        <taxon>Hyphomicrobiales</taxon>
        <taxon>Brucellaceae</taxon>
        <taxon>Brucella/Ochrobactrum group</taxon>
        <taxon>Ochrobactrum</taxon>
    </lineage>
</organism>
<evidence type="ECO:0000256" key="1">
    <source>
        <dbReference type="SAM" id="MobiDB-lite"/>
    </source>
</evidence>
<reference evidence="3" key="1">
    <citation type="submission" date="2017-12" db="EMBL/GenBank/DDBJ databases">
        <authorList>
            <person name="Diaz M."/>
        </authorList>
    </citation>
    <scope>NUCLEOTIDE SEQUENCE [LARGE SCALE GENOMIC DNA]</scope>
    <source>
        <strain evidence="3">FI11154</strain>
    </source>
</reference>
<protein>
    <submittedName>
        <fullName evidence="2">Uncharacterized protein</fullName>
    </submittedName>
</protein>
<evidence type="ECO:0000313" key="2">
    <source>
        <dbReference type="EMBL" id="SPL62934.1"/>
    </source>
</evidence>